<dbReference type="PANTHER" id="PTHR10625:SF10">
    <property type="entry name" value="HISTONE DEACETYLASE HDAC1"/>
    <property type="match status" value="1"/>
</dbReference>
<dbReference type="InterPro" id="IPR003085">
    <property type="entry name" value="AcuC"/>
</dbReference>
<dbReference type="EMBL" id="MIJE01000001">
    <property type="protein sequence ID" value="OEF98256.1"/>
    <property type="molecule type" value="Genomic_DNA"/>
</dbReference>
<evidence type="ECO:0000313" key="7">
    <source>
        <dbReference type="Proteomes" id="UP000094296"/>
    </source>
</evidence>
<dbReference type="SUPFAM" id="SSF52768">
    <property type="entry name" value="Arginase/deacetylase"/>
    <property type="match status" value="1"/>
</dbReference>
<dbReference type="InterPro" id="IPR023696">
    <property type="entry name" value="Ureohydrolase_dom_sf"/>
</dbReference>
<dbReference type="InterPro" id="IPR000286">
    <property type="entry name" value="HDACs"/>
</dbReference>
<dbReference type="PANTHER" id="PTHR10625">
    <property type="entry name" value="HISTONE DEACETYLASE HDAC1-RELATED"/>
    <property type="match status" value="1"/>
</dbReference>
<evidence type="ECO:0000259" key="5">
    <source>
        <dbReference type="Pfam" id="PF00850"/>
    </source>
</evidence>
<feature type="domain" description="Histone deacetylase" evidence="5">
    <location>
        <begin position="22"/>
        <end position="317"/>
    </location>
</feature>
<dbReference type="Pfam" id="PF00850">
    <property type="entry name" value="Hist_deacetyl"/>
    <property type="match status" value="1"/>
</dbReference>
<keyword evidence="4" id="KW-0006">Acetoin catabolism</keyword>
<organism evidence="6 7">
    <name type="scientific">Desulfuribacillus alkaliarsenatis</name>
    <dbReference type="NCBI Taxonomy" id="766136"/>
    <lineage>
        <taxon>Bacteria</taxon>
        <taxon>Bacillati</taxon>
        <taxon>Bacillota</taxon>
        <taxon>Desulfuribacillia</taxon>
        <taxon>Desulfuribacillales</taxon>
        <taxon>Desulfuribacillaceae</taxon>
        <taxon>Desulfuribacillus</taxon>
    </lineage>
</organism>
<proteinExistence type="inferred from homology"/>
<dbReference type="RefSeq" id="WP_069641748.1">
    <property type="nucleotide sequence ID" value="NZ_MIJE01000001.1"/>
</dbReference>
<dbReference type="InterPro" id="IPR037138">
    <property type="entry name" value="His_deacetylse_dom_sf"/>
</dbReference>
<keyword evidence="7" id="KW-1185">Reference proteome</keyword>
<dbReference type="STRING" id="766136.BHF68_00800"/>
<evidence type="ECO:0000256" key="2">
    <source>
        <dbReference type="ARBA" id="ARBA00005947"/>
    </source>
</evidence>
<accession>A0A1E5G507</accession>
<evidence type="ECO:0000313" key="6">
    <source>
        <dbReference type="EMBL" id="OEF98256.1"/>
    </source>
</evidence>
<protein>
    <recommendedName>
        <fullName evidence="3">Acetoin utilization protein AcuC</fullName>
    </recommendedName>
</protein>
<dbReference type="UniPathway" id="UPA00040"/>
<dbReference type="PRINTS" id="PR01272">
    <property type="entry name" value="ACUCPROTEIN"/>
</dbReference>
<comment type="caution">
    <text evidence="6">The sequence shown here is derived from an EMBL/GenBank/DDBJ whole genome shotgun (WGS) entry which is preliminary data.</text>
</comment>
<dbReference type="Gene3D" id="3.40.800.20">
    <property type="entry name" value="Histone deacetylase domain"/>
    <property type="match status" value="1"/>
</dbReference>
<dbReference type="OrthoDB" id="9808367at2"/>
<evidence type="ECO:0000256" key="4">
    <source>
        <dbReference type="ARBA" id="ARBA00022627"/>
    </source>
</evidence>
<name>A0A1E5G507_9FIRM</name>
<dbReference type="InterPro" id="IPR023801">
    <property type="entry name" value="His_deacetylse_dom"/>
</dbReference>
<evidence type="ECO:0000256" key="1">
    <source>
        <dbReference type="ARBA" id="ARBA00005101"/>
    </source>
</evidence>
<dbReference type="Proteomes" id="UP000094296">
    <property type="component" value="Unassembled WGS sequence"/>
</dbReference>
<dbReference type="GO" id="GO:0040029">
    <property type="term" value="P:epigenetic regulation of gene expression"/>
    <property type="evidence" value="ECO:0007669"/>
    <property type="project" value="TreeGrafter"/>
</dbReference>
<dbReference type="GO" id="GO:0004407">
    <property type="term" value="F:histone deacetylase activity"/>
    <property type="evidence" value="ECO:0007669"/>
    <property type="project" value="TreeGrafter"/>
</dbReference>
<dbReference type="AlphaFoldDB" id="A0A1E5G507"/>
<dbReference type="CDD" id="cd09994">
    <property type="entry name" value="HDAC_AcuC_like"/>
    <property type="match status" value="1"/>
</dbReference>
<sequence length="379" mass="42862">MNNKSLFFHDPRFYKYRFGEDHPFNPLRLELTVDLIEQMNLLKPEQIVSLTEVSDALLGLVHCQEYIDEVKMASTDINYSSSRFGLGTEDTPTFENMHQVSSLVVGGTVQAAESVMQGICKHALNLGGGLHHSFASRASGFCIYNDAAVAIKYLQQKYKARVLYLDTDAHHGDGVQSIFYNDPTVLTISFHETGKYLFPGTGHIHERGAGEGFGYSYNIPLEPFTEDDSFKEVLFEVLPSVVESFKPDIIISQNGCDAHYLDPLTHLYTTIDIFAEIPKLVHQLAHTYCSGRWVAIGGGGYDLWRVVPRAWTLLWAEMNNQDIMHRELPNAWIDKWQASSPVTLPTHMQDPEKLYEPVPRKAEIDEKNTLTAKKVLHKL</sequence>
<comment type="pathway">
    <text evidence="1">Ketone degradation; acetoin degradation.</text>
</comment>
<reference evidence="6 7" key="1">
    <citation type="submission" date="2016-09" db="EMBL/GenBank/DDBJ databases">
        <title>Draft genome sequence for the type strain of Desulfuribacillus alkaliarsenatis AHT28, an obligately anaerobic, sulfidogenic bacterium isolated from Russian soda lake sediments.</title>
        <authorList>
            <person name="Abin C.A."/>
            <person name="Hollibaugh J.T."/>
        </authorList>
    </citation>
    <scope>NUCLEOTIDE SEQUENCE [LARGE SCALE GENOMIC DNA]</scope>
    <source>
        <strain evidence="6 7">AHT28</strain>
    </source>
</reference>
<comment type="similarity">
    <text evidence="2">Belongs to the histone deacetylase family.</text>
</comment>
<evidence type="ECO:0000256" key="3">
    <source>
        <dbReference type="ARBA" id="ARBA00020218"/>
    </source>
</evidence>
<dbReference type="GO" id="GO:0045150">
    <property type="term" value="P:acetoin catabolic process"/>
    <property type="evidence" value="ECO:0007669"/>
    <property type="project" value="UniProtKB-UniPathway"/>
</dbReference>
<gene>
    <name evidence="6" type="ORF">BHF68_00800</name>
</gene>
<dbReference type="PRINTS" id="PR01270">
    <property type="entry name" value="HDASUPER"/>
</dbReference>